<feature type="domain" description="EGF-like" evidence="6">
    <location>
        <begin position="71"/>
        <end position="106"/>
    </location>
</feature>
<dbReference type="Proteomes" id="UP001497497">
    <property type="component" value="Unassembled WGS sequence"/>
</dbReference>
<gene>
    <name evidence="7" type="ORF">GSLYS_00017538001</name>
</gene>
<dbReference type="Pfam" id="PF00008">
    <property type="entry name" value="EGF"/>
    <property type="match status" value="1"/>
</dbReference>
<sequence length="186" mass="20206">MFSCLCFLWVVCVVTVADPCAGGGGSGPYSQCAGSDVLCRNNGVCKKDVRGSYICECPEGYSGKLCQIVGIPRKCVLRCQNEGVCQIKNGKTTCACPDGFSGRRCNDEDIALRCSYFDCYNGGQCNVLEEVPICICTKGFTGRRCQDINYCEDYICYNSGTCRIENGGPTCVCPKQFKGKQCELIL</sequence>
<keyword evidence="3 4" id="KW-1015">Disulfide bond</keyword>
<feature type="domain" description="EGF-like" evidence="6">
    <location>
        <begin position="110"/>
        <end position="146"/>
    </location>
</feature>
<protein>
    <recommendedName>
        <fullName evidence="6">EGF-like domain-containing protein</fullName>
    </recommendedName>
</protein>
<comment type="caution">
    <text evidence="7">The sequence shown here is derived from an EMBL/GenBank/DDBJ whole genome shotgun (WGS) entry which is preliminary data.</text>
</comment>
<keyword evidence="2" id="KW-0677">Repeat</keyword>
<reference evidence="7 8" key="1">
    <citation type="submission" date="2024-04" db="EMBL/GenBank/DDBJ databases">
        <authorList>
            <consortium name="Genoscope - CEA"/>
            <person name="William W."/>
        </authorList>
    </citation>
    <scope>NUCLEOTIDE SEQUENCE [LARGE SCALE GENOMIC DNA]</scope>
</reference>
<dbReference type="AlphaFoldDB" id="A0AAV2IDA0"/>
<dbReference type="InterPro" id="IPR051022">
    <property type="entry name" value="Notch_Cell-Fate_Det"/>
</dbReference>
<feature type="disulfide bond" evidence="4">
    <location>
        <begin position="173"/>
        <end position="182"/>
    </location>
</feature>
<dbReference type="SMART" id="SM00181">
    <property type="entry name" value="EGF"/>
    <property type="match status" value="4"/>
</dbReference>
<dbReference type="SUPFAM" id="SSF57196">
    <property type="entry name" value="EGF/Laminin"/>
    <property type="match status" value="4"/>
</dbReference>
<organism evidence="7 8">
    <name type="scientific">Lymnaea stagnalis</name>
    <name type="common">Great pond snail</name>
    <name type="synonym">Helix stagnalis</name>
    <dbReference type="NCBI Taxonomy" id="6523"/>
    <lineage>
        <taxon>Eukaryota</taxon>
        <taxon>Metazoa</taxon>
        <taxon>Spiralia</taxon>
        <taxon>Lophotrochozoa</taxon>
        <taxon>Mollusca</taxon>
        <taxon>Gastropoda</taxon>
        <taxon>Heterobranchia</taxon>
        <taxon>Euthyneura</taxon>
        <taxon>Panpulmonata</taxon>
        <taxon>Hygrophila</taxon>
        <taxon>Lymnaeoidea</taxon>
        <taxon>Lymnaeidae</taxon>
        <taxon>Lymnaea</taxon>
    </lineage>
</organism>
<evidence type="ECO:0000256" key="3">
    <source>
        <dbReference type="ARBA" id="ARBA00023157"/>
    </source>
</evidence>
<feature type="signal peptide" evidence="5">
    <location>
        <begin position="1"/>
        <end position="17"/>
    </location>
</feature>
<dbReference type="EMBL" id="CAXITT010000591">
    <property type="protein sequence ID" value="CAL1544025.1"/>
    <property type="molecule type" value="Genomic_DNA"/>
</dbReference>
<dbReference type="InterPro" id="IPR001881">
    <property type="entry name" value="EGF-like_Ca-bd_dom"/>
</dbReference>
<feature type="disulfide bond" evidence="4">
    <location>
        <begin position="136"/>
        <end position="145"/>
    </location>
</feature>
<keyword evidence="1 4" id="KW-0245">EGF-like domain</keyword>
<dbReference type="PANTHER" id="PTHR24049">
    <property type="entry name" value="CRUMBS FAMILY MEMBER"/>
    <property type="match status" value="1"/>
</dbReference>
<keyword evidence="8" id="KW-1185">Reference proteome</keyword>
<name>A0AAV2IDA0_LYMST</name>
<dbReference type="SMART" id="SM00179">
    <property type="entry name" value="EGF_CA"/>
    <property type="match status" value="2"/>
</dbReference>
<dbReference type="PROSITE" id="PS50026">
    <property type="entry name" value="EGF_3"/>
    <property type="match status" value="4"/>
</dbReference>
<evidence type="ECO:0000256" key="4">
    <source>
        <dbReference type="PROSITE-ProRule" id="PRU00076"/>
    </source>
</evidence>
<feature type="chain" id="PRO_5043449726" description="EGF-like domain-containing protein" evidence="5">
    <location>
        <begin position="18"/>
        <end position="186"/>
    </location>
</feature>
<dbReference type="InterPro" id="IPR000742">
    <property type="entry name" value="EGF"/>
</dbReference>
<dbReference type="InterPro" id="IPR013032">
    <property type="entry name" value="EGF-like_CS"/>
</dbReference>
<evidence type="ECO:0000256" key="2">
    <source>
        <dbReference type="ARBA" id="ARBA00022737"/>
    </source>
</evidence>
<accession>A0AAV2IDA0</accession>
<feature type="disulfide bond" evidence="4">
    <location>
        <begin position="57"/>
        <end position="66"/>
    </location>
</feature>
<evidence type="ECO:0000256" key="1">
    <source>
        <dbReference type="ARBA" id="ARBA00022536"/>
    </source>
</evidence>
<keyword evidence="5" id="KW-0732">Signal</keyword>
<evidence type="ECO:0000256" key="5">
    <source>
        <dbReference type="SAM" id="SignalP"/>
    </source>
</evidence>
<dbReference type="GO" id="GO:0005509">
    <property type="term" value="F:calcium ion binding"/>
    <property type="evidence" value="ECO:0007669"/>
    <property type="project" value="InterPro"/>
</dbReference>
<dbReference type="CDD" id="cd00054">
    <property type="entry name" value="EGF_CA"/>
    <property type="match status" value="1"/>
</dbReference>
<evidence type="ECO:0000259" key="6">
    <source>
        <dbReference type="PROSITE" id="PS50026"/>
    </source>
</evidence>
<evidence type="ECO:0000313" key="8">
    <source>
        <dbReference type="Proteomes" id="UP001497497"/>
    </source>
</evidence>
<feature type="domain" description="EGF-like" evidence="6">
    <location>
        <begin position="147"/>
        <end position="183"/>
    </location>
</feature>
<dbReference type="PROSITE" id="PS01186">
    <property type="entry name" value="EGF_2"/>
    <property type="match status" value="3"/>
</dbReference>
<dbReference type="Gene3D" id="2.10.25.10">
    <property type="entry name" value="Laminin"/>
    <property type="match status" value="4"/>
</dbReference>
<dbReference type="PROSITE" id="PS00022">
    <property type="entry name" value="EGF_1"/>
    <property type="match status" value="4"/>
</dbReference>
<dbReference type="Pfam" id="PF12661">
    <property type="entry name" value="hEGF"/>
    <property type="match status" value="2"/>
</dbReference>
<feature type="disulfide bond" evidence="4">
    <location>
        <begin position="96"/>
        <end position="105"/>
    </location>
</feature>
<feature type="disulfide bond" evidence="4">
    <location>
        <begin position="75"/>
        <end position="85"/>
    </location>
</feature>
<comment type="caution">
    <text evidence="4">Lacks conserved residue(s) required for the propagation of feature annotation.</text>
</comment>
<proteinExistence type="predicted"/>
<evidence type="ECO:0000313" key="7">
    <source>
        <dbReference type="EMBL" id="CAL1544025.1"/>
    </source>
</evidence>
<feature type="domain" description="EGF-like" evidence="6">
    <location>
        <begin position="28"/>
        <end position="67"/>
    </location>
</feature>